<comment type="similarity">
    <text evidence="1 3">Belongs to the short-chain dehydrogenases/reductases (SDR) family.</text>
</comment>
<gene>
    <name evidence="4" type="ORF">ACFPYJ_00825</name>
</gene>
<dbReference type="RefSeq" id="WP_379186130.1">
    <property type="nucleotide sequence ID" value="NZ_JBHSOW010000005.1"/>
</dbReference>
<dbReference type="InterPro" id="IPR002347">
    <property type="entry name" value="SDR_fam"/>
</dbReference>
<keyword evidence="2 4" id="KW-0560">Oxidoreductase</keyword>
<dbReference type="PANTHER" id="PTHR43976">
    <property type="entry name" value="SHORT CHAIN DEHYDROGENASE"/>
    <property type="match status" value="1"/>
</dbReference>
<dbReference type="SUPFAM" id="SSF51735">
    <property type="entry name" value="NAD(P)-binding Rossmann-fold domains"/>
    <property type="match status" value="1"/>
</dbReference>
<dbReference type="PRINTS" id="PR00080">
    <property type="entry name" value="SDRFAMILY"/>
</dbReference>
<proteinExistence type="inferred from homology"/>
<dbReference type="Gene3D" id="3.40.50.720">
    <property type="entry name" value="NAD(P)-binding Rossmann-like Domain"/>
    <property type="match status" value="1"/>
</dbReference>
<organism evidence="4 5">
    <name type="scientific">Paenibacillus solisilvae</name>
    <dbReference type="NCBI Taxonomy" id="2486751"/>
    <lineage>
        <taxon>Bacteria</taxon>
        <taxon>Bacillati</taxon>
        <taxon>Bacillota</taxon>
        <taxon>Bacilli</taxon>
        <taxon>Bacillales</taxon>
        <taxon>Paenibacillaceae</taxon>
        <taxon>Paenibacillus</taxon>
    </lineage>
</organism>
<protein>
    <submittedName>
        <fullName evidence="4">SDR family oxidoreductase</fullName>
        <ecNumber evidence="4">1.1.-.-</ecNumber>
    </submittedName>
</protein>
<reference evidence="5" key="1">
    <citation type="journal article" date="2019" name="Int. J. Syst. Evol. Microbiol.">
        <title>The Global Catalogue of Microorganisms (GCM) 10K type strain sequencing project: providing services to taxonomists for standard genome sequencing and annotation.</title>
        <authorList>
            <consortium name="The Broad Institute Genomics Platform"/>
            <consortium name="The Broad Institute Genome Sequencing Center for Infectious Disease"/>
            <person name="Wu L."/>
            <person name="Ma J."/>
        </authorList>
    </citation>
    <scope>NUCLEOTIDE SEQUENCE [LARGE SCALE GENOMIC DNA]</scope>
    <source>
        <strain evidence="5">CGMCC 1.3240</strain>
    </source>
</reference>
<dbReference type="InterPro" id="IPR051911">
    <property type="entry name" value="SDR_oxidoreductase"/>
</dbReference>
<dbReference type="CDD" id="cd05374">
    <property type="entry name" value="17beta-HSD-like_SDR_c"/>
    <property type="match status" value="1"/>
</dbReference>
<dbReference type="PANTHER" id="PTHR43976:SF16">
    <property type="entry name" value="SHORT-CHAIN DEHYDROGENASE_REDUCTASE FAMILY PROTEIN"/>
    <property type="match status" value="1"/>
</dbReference>
<dbReference type="Proteomes" id="UP001596047">
    <property type="component" value="Unassembled WGS sequence"/>
</dbReference>
<dbReference type="GO" id="GO:0016491">
    <property type="term" value="F:oxidoreductase activity"/>
    <property type="evidence" value="ECO:0007669"/>
    <property type="project" value="UniProtKB-KW"/>
</dbReference>
<evidence type="ECO:0000313" key="4">
    <source>
        <dbReference type="EMBL" id="MFC5647682.1"/>
    </source>
</evidence>
<comment type="caution">
    <text evidence="4">The sequence shown here is derived from an EMBL/GenBank/DDBJ whole genome shotgun (WGS) entry which is preliminary data.</text>
</comment>
<sequence length="271" mass="29915">MSTILITGASSGIGKATARFFADKGWNVIATMRSPEKETELTGQENIEVIKLDVENRNEIHEAINSGIARFGRIDILLNNAGYGTMGVFEAATEEQLQKQFSVNVFGIFAATRAILPHFRANKSGIIINVSSMGGKITFPNGSLYHSTKFAIEGFTEGVYYELASQNIKVKIIEPGAIATDFMSRSMDHLVDESLTDYKEYLDNMNRKLLTMFAGNNFTQAEEVAAVIYQAATDDSDQLRYVIGEDARSAIEMRNQAGDEAYVKNTAQMFV</sequence>
<dbReference type="PRINTS" id="PR00081">
    <property type="entry name" value="GDHRDH"/>
</dbReference>
<dbReference type="EC" id="1.1.-.-" evidence="4"/>
<evidence type="ECO:0000313" key="5">
    <source>
        <dbReference type="Proteomes" id="UP001596047"/>
    </source>
</evidence>
<dbReference type="Pfam" id="PF00106">
    <property type="entry name" value="adh_short"/>
    <property type="match status" value="1"/>
</dbReference>
<keyword evidence="5" id="KW-1185">Reference proteome</keyword>
<name>A0ABW0VP80_9BACL</name>
<dbReference type="InterPro" id="IPR036291">
    <property type="entry name" value="NAD(P)-bd_dom_sf"/>
</dbReference>
<accession>A0ABW0VP80</accession>
<evidence type="ECO:0000256" key="2">
    <source>
        <dbReference type="ARBA" id="ARBA00023002"/>
    </source>
</evidence>
<evidence type="ECO:0000256" key="1">
    <source>
        <dbReference type="ARBA" id="ARBA00006484"/>
    </source>
</evidence>
<evidence type="ECO:0000256" key="3">
    <source>
        <dbReference type="RuleBase" id="RU000363"/>
    </source>
</evidence>
<dbReference type="EMBL" id="JBHSOW010000005">
    <property type="protein sequence ID" value="MFC5647682.1"/>
    <property type="molecule type" value="Genomic_DNA"/>
</dbReference>